<dbReference type="AlphaFoldDB" id="A0A1H0DEG6"/>
<evidence type="ECO:0000313" key="2">
    <source>
        <dbReference type="Proteomes" id="UP000199334"/>
    </source>
</evidence>
<gene>
    <name evidence="1" type="ORF">SAMN05216498_2844</name>
</gene>
<name>A0A1H0DEG6_9BACI</name>
<dbReference type="RefSeq" id="WP_093857251.1">
    <property type="nucleotide sequence ID" value="NZ_BJVZ01000004.1"/>
</dbReference>
<accession>A0A1H0DEG6</accession>
<dbReference type="EMBL" id="FNIG01000007">
    <property type="protein sequence ID" value="SDN68657.1"/>
    <property type="molecule type" value="Genomic_DNA"/>
</dbReference>
<dbReference type="STRING" id="237069.SAMN05216498_2844"/>
<organism evidence="1 2">
    <name type="scientific">Tenuibacillus multivorans</name>
    <dbReference type="NCBI Taxonomy" id="237069"/>
    <lineage>
        <taxon>Bacteria</taxon>
        <taxon>Bacillati</taxon>
        <taxon>Bacillota</taxon>
        <taxon>Bacilli</taxon>
        <taxon>Bacillales</taxon>
        <taxon>Bacillaceae</taxon>
        <taxon>Tenuibacillus</taxon>
    </lineage>
</organism>
<evidence type="ECO:0000313" key="1">
    <source>
        <dbReference type="EMBL" id="SDN68657.1"/>
    </source>
</evidence>
<dbReference type="Proteomes" id="UP000199334">
    <property type="component" value="Unassembled WGS sequence"/>
</dbReference>
<reference evidence="1 2" key="1">
    <citation type="submission" date="2016-10" db="EMBL/GenBank/DDBJ databases">
        <authorList>
            <person name="de Groot N.N."/>
        </authorList>
    </citation>
    <scope>NUCLEOTIDE SEQUENCE [LARGE SCALE GENOMIC DNA]</scope>
    <source>
        <strain evidence="1 2">CGMCC 1.3442</strain>
    </source>
</reference>
<keyword evidence="2" id="KW-1185">Reference proteome</keyword>
<sequence>MTRYSRWQENEVNNMDSIIENILNYESFIEPYIDPLTNEILNFSLNKVFEDDQIINLNNNEFRFNVIEYDYEKPRNYDKYNHMRSLRILNDTGYIIIFTDGSSTQFIIDKSAHSTTLTFLRKINNYTGVKEIEEKPIKVSEDFFVWIISKVLEGVNDTDSFTEDSEIVVDRIVGFKGSTEDKLAEVRGWGNRIMNVLSTLAFLFEIEKVTHINPRIQYKTEDKSHTIEAGLQLKGNVKVNFEKYVGDYMQLIDIEKESKVILLLYLEVLPKLLTSYENDIENGYWSKDKKIDFFNEIGNDIQKKIKEKINRIK</sequence>
<proteinExistence type="predicted"/>
<protein>
    <submittedName>
        <fullName evidence="1">Uncharacterized protein</fullName>
    </submittedName>
</protein>
<dbReference type="OrthoDB" id="2086094at2"/>